<dbReference type="EMBL" id="KQ421758">
    <property type="protein sequence ID" value="KOF76535.1"/>
    <property type="molecule type" value="Genomic_DNA"/>
</dbReference>
<sequence length="62" mass="7068">MNVATARFISKLQGIVPNITSSKSKFLSGYVFYSDKKYLLLFRRTATILHCFCRILTTSSTE</sequence>
<reference evidence="1" key="1">
    <citation type="submission" date="2015-07" db="EMBL/GenBank/DDBJ databases">
        <title>MeaNS - Measles Nucleotide Surveillance Program.</title>
        <authorList>
            <person name="Tran T."/>
            <person name="Druce J."/>
        </authorList>
    </citation>
    <scope>NUCLEOTIDE SEQUENCE</scope>
    <source>
        <strain evidence="1">UCB-OBI-ISO-001</strain>
        <tissue evidence="1">Gonad</tissue>
    </source>
</reference>
<accession>A0A0L8GJ28</accession>
<protein>
    <submittedName>
        <fullName evidence="1">Uncharacterized protein</fullName>
    </submittedName>
</protein>
<proteinExistence type="predicted"/>
<dbReference type="AlphaFoldDB" id="A0A0L8GJ28"/>
<evidence type="ECO:0000313" key="1">
    <source>
        <dbReference type="EMBL" id="KOF76535.1"/>
    </source>
</evidence>
<organism evidence="1">
    <name type="scientific">Octopus bimaculoides</name>
    <name type="common">California two-spotted octopus</name>
    <dbReference type="NCBI Taxonomy" id="37653"/>
    <lineage>
        <taxon>Eukaryota</taxon>
        <taxon>Metazoa</taxon>
        <taxon>Spiralia</taxon>
        <taxon>Lophotrochozoa</taxon>
        <taxon>Mollusca</taxon>
        <taxon>Cephalopoda</taxon>
        <taxon>Coleoidea</taxon>
        <taxon>Octopodiformes</taxon>
        <taxon>Octopoda</taxon>
        <taxon>Incirrata</taxon>
        <taxon>Octopodidae</taxon>
        <taxon>Octopus</taxon>
    </lineage>
</organism>
<gene>
    <name evidence="1" type="ORF">OCBIM_22033252mg</name>
</gene>
<name>A0A0L8GJ28_OCTBM</name>